<dbReference type="InterPro" id="IPR017853">
    <property type="entry name" value="GH"/>
</dbReference>
<dbReference type="SUPFAM" id="SSF51011">
    <property type="entry name" value="Glycosyl hydrolase domain"/>
    <property type="match status" value="1"/>
</dbReference>
<dbReference type="Pfam" id="PF16657">
    <property type="entry name" value="Malt_amylase_C"/>
    <property type="match status" value="1"/>
</dbReference>
<protein>
    <submittedName>
        <fullName evidence="4">Glycosidase</fullName>
    </submittedName>
</protein>
<dbReference type="InterPro" id="IPR013780">
    <property type="entry name" value="Glyco_hydro_b"/>
</dbReference>
<feature type="domain" description="Glycosyl hydrolase family 13 catalytic" evidence="3">
    <location>
        <begin position="42"/>
        <end position="397"/>
    </location>
</feature>
<name>A0A4R1M2D0_9SPHI</name>
<proteinExistence type="inferred from homology"/>
<comment type="similarity">
    <text evidence="1">Belongs to the glycosyl hydrolase 13 family.</text>
</comment>
<dbReference type="OrthoDB" id="9806009at2"/>
<keyword evidence="4" id="KW-0326">Glycosidase</keyword>
<evidence type="ECO:0000259" key="3">
    <source>
        <dbReference type="SMART" id="SM00642"/>
    </source>
</evidence>
<dbReference type="PANTHER" id="PTHR10357">
    <property type="entry name" value="ALPHA-AMYLASE FAMILY MEMBER"/>
    <property type="match status" value="1"/>
</dbReference>
<dbReference type="GO" id="GO:0009313">
    <property type="term" value="P:oligosaccharide catabolic process"/>
    <property type="evidence" value="ECO:0007669"/>
    <property type="project" value="TreeGrafter"/>
</dbReference>
<reference evidence="4 5" key="1">
    <citation type="submission" date="2019-03" db="EMBL/GenBank/DDBJ databases">
        <title>Genomic Encyclopedia of Archaeal and Bacterial Type Strains, Phase II (KMG-II): from individual species to whole genera.</title>
        <authorList>
            <person name="Goeker M."/>
        </authorList>
    </citation>
    <scope>NUCLEOTIDE SEQUENCE [LARGE SCALE GENOMIC DNA]</scope>
    <source>
        <strain evidence="4 5">DSM 22554</strain>
    </source>
</reference>
<dbReference type="EMBL" id="SMGO01000001">
    <property type="protein sequence ID" value="TCK85557.1"/>
    <property type="molecule type" value="Genomic_DNA"/>
</dbReference>
<keyword evidence="2" id="KW-0732">Signal</keyword>
<dbReference type="SMART" id="SM00642">
    <property type="entry name" value="Aamy"/>
    <property type="match status" value="1"/>
</dbReference>
<comment type="caution">
    <text evidence="4">The sequence shown here is derived from an EMBL/GenBank/DDBJ whole genome shotgun (WGS) entry which is preliminary data.</text>
</comment>
<dbReference type="PROSITE" id="PS51257">
    <property type="entry name" value="PROKAR_LIPOPROTEIN"/>
    <property type="match status" value="1"/>
</dbReference>
<dbReference type="InterPro" id="IPR006047">
    <property type="entry name" value="GH13_cat_dom"/>
</dbReference>
<dbReference type="InterPro" id="IPR032091">
    <property type="entry name" value="Malt_amylase-like_C"/>
</dbReference>
<accession>A0A4R1M2D0</accession>
<dbReference type="AlphaFoldDB" id="A0A4R1M2D0"/>
<feature type="signal peptide" evidence="2">
    <location>
        <begin position="1"/>
        <end position="23"/>
    </location>
</feature>
<dbReference type="Gene3D" id="2.60.40.1180">
    <property type="entry name" value="Golgi alpha-mannosidase II"/>
    <property type="match status" value="1"/>
</dbReference>
<dbReference type="RefSeq" id="WP_132221851.1">
    <property type="nucleotide sequence ID" value="NZ_SMGO01000001.1"/>
</dbReference>
<gene>
    <name evidence="4" type="ORF">C8N28_0868</name>
</gene>
<dbReference type="SUPFAM" id="SSF51445">
    <property type="entry name" value="(Trans)glycosidases"/>
    <property type="match status" value="1"/>
</dbReference>
<dbReference type="Gene3D" id="3.20.20.80">
    <property type="entry name" value="Glycosidases"/>
    <property type="match status" value="1"/>
</dbReference>
<keyword evidence="4" id="KW-0378">Hydrolase</keyword>
<evidence type="ECO:0000256" key="2">
    <source>
        <dbReference type="SAM" id="SignalP"/>
    </source>
</evidence>
<sequence length="538" mass="60867">MANSFIKSAILAITLLVGLQACTSTSNQDPTIEKEAPEVIYHVFQRSFYDSNGDANGDLNGLRDKLDYLQDLGVTSILMVPLYESVYYHNYFSSDFEKIDSTYGTKEDYLALVHDIHERGMKIYMDMETQYVTQDHLWYKDSYKNPKSVYSDYILYEDSLNEKPSTIVADLTELVGYNGVTHKITTVNLLNKEVLEYNKELFKHWMDPNGDGDFKDGVDGFRLDHMMDHLDNKPQLTDLFTKFWNPLISSLKELNPKINIIAEQADWSSYGIDYLTEGNVDVVFAFRLMGAIRNLDKKEIVTMADTIFSITPKNKGQIVFIENHDIPRFATVVEKDLPKMKVGAALNLLIGGIPSVYYGQEIGMAGGGSLGLFGGITDANEIPEREAFEWFKSDTGKGMALWYKDSGPWWDNRNNKPDDGISLEEQKDDPSSLWNYYKTLIQLRKSSQALGFGDYITLNNTNDQLYSFMRYIDDQAAIVIINLSSEPQSADVDLQNSPVQIEGKSLKTTFGNVEAKISGQTLTSSLQGYGVQVYELIK</sequence>
<feature type="chain" id="PRO_5020744171" evidence="2">
    <location>
        <begin position="24"/>
        <end position="538"/>
    </location>
</feature>
<keyword evidence="5" id="KW-1185">Reference proteome</keyword>
<evidence type="ECO:0000256" key="1">
    <source>
        <dbReference type="ARBA" id="ARBA00008061"/>
    </source>
</evidence>
<dbReference type="Pfam" id="PF00128">
    <property type="entry name" value="Alpha-amylase"/>
    <property type="match status" value="1"/>
</dbReference>
<evidence type="ECO:0000313" key="5">
    <source>
        <dbReference type="Proteomes" id="UP000294616"/>
    </source>
</evidence>
<organism evidence="4 5">
    <name type="scientific">Albibacterium bauzanense</name>
    <dbReference type="NCBI Taxonomy" id="653929"/>
    <lineage>
        <taxon>Bacteria</taxon>
        <taxon>Pseudomonadati</taxon>
        <taxon>Bacteroidota</taxon>
        <taxon>Sphingobacteriia</taxon>
        <taxon>Sphingobacteriales</taxon>
        <taxon>Sphingobacteriaceae</taxon>
        <taxon>Albibacterium</taxon>
    </lineage>
</organism>
<dbReference type="GO" id="GO:0004556">
    <property type="term" value="F:alpha-amylase activity"/>
    <property type="evidence" value="ECO:0007669"/>
    <property type="project" value="TreeGrafter"/>
</dbReference>
<evidence type="ECO:0000313" key="4">
    <source>
        <dbReference type="EMBL" id="TCK85557.1"/>
    </source>
</evidence>
<dbReference type="PANTHER" id="PTHR10357:SF179">
    <property type="entry name" value="NEUTRAL AND BASIC AMINO ACID TRANSPORT PROTEIN RBAT"/>
    <property type="match status" value="1"/>
</dbReference>
<dbReference type="Gene3D" id="3.90.400.10">
    <property type="entry name" value="Oligo-1,6-glucosidase, Domain 2"/>
    <property type="match status" value="1"/>
</dbReference>
<dbReference type="Proteomes" id="UP000294616">
    <property type="component" value="Unassembled WGS sequence"/>
</dbReference>
<dbReference type="InterPro" id="IPR045857">
    <property type="entry name" value="O16G_dom_2"/>
</dbReference>